<evidence type="ECO:0000313" key="1">
    <source>
        <dbReference type="EMBL" id="KAL3579175.1"/>
    </source>
</evidence>
<gene>
    <name evidence="1" type="ORF">D5086_020679</name>
</gene>
<keyword evidence="2" id="KW-1185">Reference proteome</keyword>
<proteinExistence type="predicted"/>
<comment type="caution">
    <text evidence="1">The sequence shown here is derived from an EMBL/GenBank/DDBJ whole genome shotgun (WGS) entry which is preliminary data.</text>
</comment>
<accession>A0ACC4BLD7</accession>
<organism evidence="1 2">
    <name type="scientific">Populus alba</name>
    <name type="common">White poplar</name>
    <dbReference type="NCBI Taxonomy" id="43335"/>
    <lineage>
        <taxon>Eukaryota</taxon>
        <taxon>Viridiplantae</taxon>
        <taxon>Streptophyta</taxon>
        <taxon>Embryophyta</taxon>
        <taxon>Tracheophyta</taxon>
        <taxon>Spermatophyta</taxon>
        <taxon>Magnoliopsida</taxon>
        <taxon>eudicotyledons</taxon>
        <taxon>Gunneridae</taxon>
        <taxon>Pentapetalae</taxon>
        <taxon>rosids</taxon>
        <taxon>fabids</taxon>
        <taxon>Malpighiales</taxon>
        <taxon>Salicaceae</taxon>
        <taxon>Saliceae</taxon>
        <taxon>Populus</taxon>
    </lineage>
</organism>
<name>A0ACC4BLD7_POPAL</name>
<dbReference type="EMBL" id="RCHU02000010">
    <property type="protein sequence ID" value="KAL3579175.1"/>
    <property type="molecule type" value="Genomic_DNA"/>
</dbReference>
<evidence type="ECO:0000313" key="2">
    <source>
        <dbReference type="Proteomes" id="UP000309997"/>
    </source>
</evidence>
<protein>
    <submittedName>
        <fullName evidence="1">Uncharacterized protein</fullName>
    </submittedName>
</protein>
<reference evidence="1 2" key="1">
    <citation type="journal article" date="2024" name="Plant Biotechnol. J.">
        <title>Genome and CRISPR/Cas9 system of a widespread forest tree (Populus alba) in the world.</title>
        <authorList>
            <person name="Liu Y.J."/>
            <person name="Jiang P.F."/>
            <person name="Han X.M."/>
            <person name="Li X.Y."/>
            <person name="Wang H.M."/>
            <person name="Wang Y.J."/>
            <person name="Wang X.X."/>
            <person name="Zeng Q.Y."/>
        </authorList>
    </citation>
    <scope>NUCLEOTIDE SEQUENCE [LARGE SCALE GENOMIC DNA]</scope>
    <source>
        <strain evidence="2">cv. PAL-ZL1</strain>
    </source>
</reference>
<sequence length="196" mass="21607">MDGEKTKEYILKWQVYLFLVNFSCYPSFCNAFCNQLIIPMIYCNQSYDGGFGMIPGSESHGGGTYCAVASLHLMGFIEHDVQSKSAASSISGIPLYGAYRGKQLRVDSKGELTSLVTLYILVCVRTPPRRSRRKRLFICALTRAACLYRVGAVLSKFPDELPDLYHDTLHSAFLEEPGQNALSVELGIAGFAALGI</sequence>
<dbReference type="Proteomes" id="UP000309997">
    <property type="component" value="Unassembled WGS sequence"/>
</dbReference>